<accession>A0A8S4BR63</accession>
<comment type="caution">
    <text evidence="15">The sequence shown here is derived from an EMBL/GenBank/DDBJ whole genome shotgun (WGS) entry which is preliminary data.</text>
</comment>
<evidence type="ECO:0000256" key="3">
    <source>
        <dbReference type="ARBA" id="ARBA00022485"/>
    </source>
</evidence>
<dbReference type="InterPro" id="IPR058560">
    <property type="entry name" value="DNA_primase_C"/>
</dbReference>
<dbReference type="InterPro" id="IPR007238">
    <property type="entry name" value="DNA_primase_lsu_euk/arc"/>
</dbReference>
<dbReference type="OrthoDB" id="421393at2759"/>
<evidence type="ECO:0000256" key="5">
    <source>
        <dbReference type="ARBA" id="ARBA00022705"/>
    </source>
</evidence>
<dbReference type="Pfam" id="PF26466">
    <property type="entry name" value="DNA_primase_lrg_N"/>
    <property type="match status" value="1"/>
</dbReference>
<dbReference type="Pfam" id="PF04104">
    <property type="entry name" value="DNA_primase_lrg"/>
    <property type="match status" value="1"/>
</dbReference>
<evidence type="ECO:0000259" key="14">
    <source>
        <dbReference type="Pfam" id="PF04104"/>
    </source>
</evidence>
<feature type="binding site" evidence="12">
    <location>
        <position position="380"/>
    </location>
    <ligand>
        <name>[4Fe-4S] cluster</name>
        <dbReference type="ChEBI" id="CHEBI:49883"/>
    </ligand>
</feature>
<evidence type="ECO:0000256" key="7">
    <source>
        <dbReference type="ARBA" id="ARBA00023004"/>
    </source>
</evidence>
<dbReference type="Proteomes" id="UP000677803">
    <property type="component" value="Unassembled WGS sequence"/>
</dbReference>
<protein>
    <recommendedName>
        <fullName evidence="2 11">DNA primase large subunit</fullName>
    </recommendedName>
</protein>
<evidence type="ECO:0000256" key="10">
    <source>
        <dbReference type="ARBA" id="ARBA00061902"/>
    </source>
</evidence>
<keyword evidence="7 11" id="KW-0408">Iron</keyword>
<keyword evidence="8 11" id="KW-0411">Iron-sulfur</keyword>
<evidence type="ECO:0000313" key="15">
    <source>
        <dbReference type="EMBL" id="CAG6017439.1"/>
    </source>
</evidence>
<evidence type="ECO:0000256" key="13">
    <source>
        <dbReference type="SAM" id="MobiDB-lite"/>
    </source>
</evidence>
<evidence type="ECO:0000256" key="2">
    <source>
        <dbReference type="ARBA" id="ARBA00019038"/>
    </source>
</evidence>
<dbReference type="GO" id="GO:0046872">
    <property type="term" value="F:metal ion binding"/>
    <property type="evidence" value="ECO:0007669"/>
    <property type="project" value="UniProtKB-UniRule"/>
</dbReference>
<dbReference type="GO" id="GO:0006270">
    <property type="term" value="P:DNA replication initiation"/>
    <property type="evidence" value="ECO:0007669"/>
    <property type="project" value="UniProtKB-ARBA"/>
</dbReference>
<dbReference type="GO" id="GO:0003677">
    <property type="term" value="F:DNA binding"/>
    <property type="evidence" value="ECO:0007669"/>
    <property type="project" value="UniProtKB-UniRule"/>
</dbReference>
<gene>
    <name evidence="15" type="ORF">MMEN_LOCUS20725</name>
</gene>
<dbReference type="GO" id="GO:0051539">
    <property type="term" value="F:4 iron, 4 sulfur cluster binding"/>
    <property type="evidence" value="ECO:0007669"/>
    <property type="project" value="UniProtKB-UniRule"/>
</dbReference>
<evidence type="ECO:0000256" key="1">
    <source>
        <dbReference type="ARBA" id="ARBA00010564"/>
    </source>
</evidence>
<dbReference type="PANTHER" id="PTHR10537:SF3">
    <property type="entry name" value="DNA PRIMASE LARGE SUBUNIT"/>
    <property type="match status" value="1"/>
</dbReference>
<dbReference type="FunFam" id="1.20.930.80:FF:000001">
    <property type="entry name" value="DNA primase large subunit"/>
    <property type="match status" value="1"/>
</dbReference>
<dbReference type="InterPro" id="IPR016558">
    <property type="entry name" value="DNA_primase_lsu_euk"/>
</dbReference>
<feature type="compositionally biased region" description="Polar residues" evidence="13">
    <location>
        <begin position="465"/>
        <end position="485"/>
    </location>
</feature>
<keyword evidence="4 11" id="KW-0639">Primosome</keyword>
<comment type="cofactor">
    <cofactor evidence="11">
        <name>[4Fe-4S] cluster</name>
        <dbReference type="ChEBI" id="CHEBI:49883"/>
    </cofactor>
    <text evidence="11">Binds 1 [4Fe-4S] cluster.</text>
</comment>
<sequence>MQFGGRKSKVLINPKADLYRQPLQFYGEPPLENISLSEFETLAVERLKLLKTVENLGVSCVKLSEQYSKKLDSELKALNFPYGSDSDDIDKRRKDHISHFILRLAYCQTEDLRRWFIQQEIDLFRYRFKNLDPKKNLEWLHKNNLNYEAISKKDKMDLQLQLVNSSYGISGSKVEDQEFYKVPFQDALDLVRTRKVYLKAGYAYVPHQDIVTIVLNDFRTRLSKALALTARSLPAVHSDERLQPLLNHLSHAYVGQDYSTQKNVGKISLEQIDPLSGKSFPLCMRQLHQSLREHHHLRHGGRMQYGLFLKGIGLSLEQALQFWRLEFMRGKVDADKFDKAYAYGIRHMFGKEGKRADYTPYSCMKVILSNPPSQGDYHGCPFRHSDPELLKQKLQSYKVSPSGISQIMDLVKGMHYQLACQKYFELTHNVEEANFSLSHPNQYFVESQKVLGEGKDIKREKEASQRSQEQSAARGSAAAVNSSQHLAEMTENLDSFFDDA</sequence>
<dbReference type="EMBL" id="CAJRST010039999">
    <property type="protein sequence ID" value="CAG6017439.1"/>
    <property type="molecule type" value="Genomic_DNA"/>
</dbReference>
<name>A0A8S4BR63_9TELE</name>
<evidence type="ECO:0000256" key="12">
    <source>
        <dbReference type="PIRSR" id="PIRSR009449-1"/>
    </source>
</evidence>
<feature type="compositionally biased region" description="Basic and acidic residues" evidence="13">
    <location>
        <begin position="455"/>
        <end position="464"/>
    </location>
</feature>
<comment type="function">
    <text evidence="11">Regulatory subunit of the DNA primase complex and component of the DNA polymerase alpha complex (also known as the alpha DNA polymerase-primase complex) which play an essential role in the initiation of DNA synthesis. The primase subunit of the polymerase alpha complex initiates DNA synthesis by oligomerising short RNA primers on both leading and lagging strands.</text>
</comment>
<dbReference type="GO" id="GO:0005658">
    <property type="term" value="C:alpha DNA polymerase:primase complex"/>
    <property type="evidence" value="ECO:0007669"/>
    <property type="project" value="TreeGrafter"/>
</dbReference>
<keyword evidence="5 11" id="KW-0235">DNA replication</keyword>
<reference evidence="15" key="1">
    <citation type="submission" date="2021-05" db="EMBL/GenBank/DDBJ databases">
        <authorList>
            <person name="Tigano A."/>
        </authorList>
    </citation>
    <scope>NUCLEOTIDE SEQUENCE</scope>
</reference>
<dbReference type="GO" id="GO:0006269">
    <property type="term" value="P:DNA replication, synthesis of primer"/>
    <property type="evidence" value="ECO:0007669"/>
    <property type="project" value="UniProtKB-KW"/>
</dbReference>
<dbReference type="AlphaFoldDB" id="A0A8S4BR63"/>
<feature type="binding site" evidence="12">
    <location>
        <position position="363"/>
    </location>
    <ligand>
        <name>[4Fe-4S] cluster</name>
        <dbReference type="ChEBI" id="CHEBI:49883"/>
    </ligand>
</feature>
<keyword evidence="6 11" id="KW-0479">Metal-binding</keyword>
<dbReference type="Gene3D" id="1.20.930.80">
    <property type="match status" value="1"/>
</dbReference>
<feature type="binding site" evidence="12">
    <location>
        <position position="420"/>
    </location>
    <ligand>
        <name>[4Fe-4S] cluster</name>
        <dbReference type="ChEBI" id="CHEBI:49883"/>
    </ligand>
</feature>
<proteinExistence type="inferred from homology"/>
<keyword evidence="16" id="KW-1185">Reference proteome</keyword>
<evidence type="ECO:0000256" key="4">
    <source>
        <dbReference type="ARBA" id="ARBA00022515"/>
    </source>
</evidence>
<evidence type="ECO:0000256" key="9">
    <source>
        <dbReference type="ARBA" id="ARBA00023125"/>
    </source>
</evidence>
<keyword evidence="9 11" id="KW-0238">DNA-binding</keyword>
<comment type="subunit">
    <text evidence="10">Heterodimer of a catalytic subunit PRIM1 and a regulatory subunit PRIM2, also known as the DNA primase complex. Interacts via (C-terminus) with PRIM1. Component of the alpha DNA polymerase complex (also known as the alpha DNA polymerase-primase complex) consisting of four subunits: the catalytic subunit POLA1, the regulatory subunit POLA2, and the primase complex subunits PRIM1 and PRIM2 respectively. Within the complex, POLA1 directly interacts with PRIM2.</text>
</comment>
<dbReference type="PIRSF" id="PIRSF009449">
    <property type="entry name" value="DNA_primase_large_subunit"/>
    <property type="match status" value="1"/>
</dbReference>
<evidence type="ECO:0000256" key="8">
    <source>
        <dbReference type="ARBA" id="ARBA00023014"/>
    </source>
</evidence>
<dbReference type="CDD" id="cd07322">
    <property type="entry name" value="PriL_PriS_Eukaryotic"/>
    <property type="match status" value="1"/>
</dbReference>
<evidence type="ECO:0000256" key="11">
    <source>
        <dbReference type="PIRNR" id="PIRNR009449"/>
    </source>
</evidence>
<comment type="similarity">
    <text evidence="1 11">Belongs to the eukaryotic-type primase large subunit family.</text>
</comment>
<dbReference type="PANTHER" id="PTHR10537">
    <property type="entry name" value="DNA PRIMASE LARGE SUBUNIT"/>
    <property type="match status" value="1"/>
</dbReference>
<evidence type="ECO:0000256" key="6">
    <source>
        <dbReference type="ARBA" id="ARBA00022723"/>
    </source>
</evidence>
<evidence type="ECO:0000313" key="16">
    <source>
        <dbReference type="Proteomes" id="UP000677803"/>
    </source>
</evidence>
<feature type="domain" description="DNA primase large subunit C-terminal" evidence="14">
    <location>
        <begin position="274"/>
        <end position="444"/>
    </location>
</feature>
<keyword evidence="3 11" id="KW-0004">4Fe-4S</keyword>
<feature type="binding site" evidence="12">
    <location>
        <position position="283"/>
    </location>
    <ligand>
        <name>[4Fe-4S] cluster</name>
        <dbReference type="ChEBI" id="CHEBI:49883"/>
    </ligand>
</feature>
<feature type="region of interest" description="Disordered" evidence="13">
    <location>
        <begin position="455"/>
        <end position="485"/>
    </location>
</feature>
<organism evidence="15 16">
    <name type="scientific">Menidia menidia</name>
    <name type="common">Atlantic silverside</name>
    <dbReference type="NCBI Taxonomy" id="238744"/>
    <lineage>
        <taxon>Eukaryota</taxon>
        <taxon>Metazoa</taxon>
        <taxon>Chordata</taxon>
        <taxon>Craniata</taxon>
        <taxon>Vertebrata</taxon>
        <taxon>Euteleostomi</taxon>
        <taxon>Actinopterygii</taxon>
        <taxon>Neopterygii</taxon>
        <taxon>Teleostei</taxon>
        <taxon>Neoteleostei</taxon>
        <taxon>Acanthomorphata</taxon>
        <taxon>Ovalentaria</taxon>
        <taxon>Atherinomorphae</taxon>
        <taxon>Atheriniformes</taxon>
        <taxon>Atherinopsidae</taxon>
        <taxon>Menidiinae</taxon>
        <taxon>Menidia</taxon>
    </lineage>
</organism>